<sequence>MKLANPLNYPLAVLAGGILLVAGVRIVRLPAPVVVSLATAVAIGGATFLKSQEVEPLNLDNPALERELLAVKQQAQDLAEKAADLRAEASRLLTNSNQVDLLAAVQFACDRARELPTKIDELARRLHGANSLLSVANLQQQLHAAEARFQKTSDGVAREQLRQLTQSLERNIQLAQQGQDARQAQVLSLSRLIYDSAGVLQSMQNQLRTSDLADAEAAGALHTLSHELKLFQENVDLLVAKT</sequence>
<dbReference type="EMBL" id="DSRU01000398">
    <property type="protein sequence ID" value="HFN01329.1"/>
    <property type="molecule type" value="Genomic_DNA"/>
</dbReference>
<dbReference type="AlphaFoldDB" id="A0A7C3KJG6"/>
<feature type="coiled-coil region" evidence="1">
    <location>
        <begin position="61"/>
        <end position="95"/>
    </location>
</feature>
<evidence type="ECO:0000256" key="1">
    <source>
        <dbReference type="SAM" id="Coils"/>
    </source>
</evidence>
<comment type="caution">
    <text evidence="3">The sequence shown here is derived from an EMBL/GenBank/DDBJ whole genome shotgun (WGS) entry which is preliminary data.</text>
</comment>
<accession>A0A7C3KJG6</accession>
<evidence type="ECO:0000313" key="3">
    <source>
        <dbReference type="EMBL" id="HFN01329.1"/>
    </source>
</evidence>
<feature type="transmembrane region" description="Helical" evidence="2">
    <location>
        <begin position="7"/>
        <end position="27"/>
    </location>
</feature>
<keyword evidence="2" id="KW-0812">Transmembrane</keyword>
<protein>
    <submittedName>
        <fullName evidence="3">Uncharacterized protein</fullName>
    </submittedName>
</protein>
<organism evidence="3">
    <name type="scientific">Oscillatoriales cyanobacterium SpSt-418</name>
    <dbReference type="NCBI Taxonomy" id="2282169"/>
    <lineage>
        <taxon>Bacteria</taxon>
        <taxon>Bacillati</taxon>
        <taxon>Cyanobacteriota</taxon>
        <taxon>Cyanophyceae</taxon>
        <taxon>Oscillatoriophycideae</taxon>
        <taxon>Oscillatoriales</taxon>
    </lineage>
</organism>
<name>A0A7C3KJG6_9CYAN</name>
<keyword evidence="1" id="KW-0175">Coiled coil</keyword>
<reference evidence="3" key="1">
    <citation type="journal article" date="2020" name="mSystems">
        <title>Genome- and Community-Level Interaction Insights into Carbon Utilization and Element Cycling Functions of Hydrothermarchaeota in Hydrothermal Sediment.</title>
        <authorList>
            <person name="Zhou Z."/>
            <person name="Liu Y."/>
            <person name="Xu W."/>
            <person name="Pan J."/>
            <person name="Luo Z.H."/>
            <person name="Li M."/>
        </authorList>
    </citation>
    <scope>NUCLEOTIDE SEQUENCE [LARGE SCALE GENOMIC DNA]</scope>
    <source>
        <strain evidence="3">SpSt-418</strain>
    </source>
</reference>
<gene>
    <name evidence="3" type="ORF">ENR64_27005</name>
</gene>
<keyword evidence="2" id="KW-0472">Membrane</keyword>
<evidence type="ECO:0000256" key="2">
    <source>
        <dbReference type="SAM" id="Phobius"/>
    </source>
</evidence>
<proteinExistence type="predicted"/>
<keyword evidence="2" id="KW-1133">Transmembrane helix</keyword>